<evidence type="ECO:0000313" key="2">
    <source>
        <dbReference type="EMBL" id="QDU30757.1"/>
    </source>
</evidence>
<dbReference type="OrthoDB" id="292622at2"/>
<dbReference type="RefSeq" id="WP_145096751.1">
    <property type="nucleotide sequence ID" value="NZ_CP036274.1"/>
</dbReference>
<evidence type="ECO:0000313" key="3">
    <source>
        <dbReference type="Proteomes" id="UP000315017"/>
    </source>
</evidence>
<feature type="signal peptide" evidence="1">
    <location>
        <begin position="1"/>
        <end position="21"/>
    </location>
</feature>
<name>A0A517YKL5_9BACT</name>
<accession>A0A517YKL5</accession>
<dbReference type="Proteomes" id="UP000315017">
    <property type="component" value="Chromosome"/>
</dbReference>
<protein>
    <submittedName>
        <fullName evidence="2">Uncharacterized protein</fullName>
    </submittedName>
</protein>
<gene>
    <name evidence="2" type="ORF">ETAA8_59050</name>
</gene>
<proteinExistence type="predicted"/>
<feature type="chain" id="PRO_5022091664" evidence="1">
    <location>
        <begin position="22"/>
        <end position="165"/>
    </location>
</feature>
<evidence type="ECO:0000256" key="1">
    <source>
        <dbReference type="SAM" id="SignalP"/>
    </source>
</evidence>
<dbReference type="EMBL" id="CP036274">
    <property type="protein sequence ID" value="QDU30757.1"/>
    <property type="molecule type" value="Genomic_DNA"/>
</dbReference>
<reference evidence="2 3" key="1">
    <citation type="submission" date="2019-02" db="EMBL/GenBank/DDBJ databases">
        <title>Deep-cultivation of Planctomycetes and their phenomic and genomic characterization uncovers novel biology.</title>
        <authorList>
            <person name="Wiegand S."/>
            <person name="Jogler M."/>
            <person name="Boedeker C."/>
            <person name="Pinto D."/>
            <person name="Vollmers J."/>
            <person name="Rivas-Marin E."/>
            <person name="Kohn T."/>
            <person name="Peeters S.H."/>
            <person name="Heuer A."/>
            <person name="Rast P."/>
            <person name="Oberbeckmann S."/>
            <person name="Bunk B."/>
            <person name="Jeske O."/>
            <person name="Meyerdierks A."/>
            <person name="Storesund J.E."/>
            <person name="Kallscheuer N."/>
            <person name="Luecker S."/>
            <person name="Lage O.M."/>
            <person name="Pohl T."/>
            <person name="Merkel B.J."/>
            <person name="Hornburger P."/>
            <person name="Mueller R.-W."/>
            <person name="Bruemmer F."/>
            <person name="Labrenz M."/>
            <person name="Spormann A.M."/>
            <person name="Op den Camp H."/>
            <person name="Overmann J."/>
            <person name="Amann R."/>
            <person name="Jetten M.S.M."/>
            <person name="Mascher T."/>
            <person name="Medema M.H."/>
            <person name="Devos D.P."/>
            <person name="Kaster A.-K."/>
            <person name="Ovreas L."/>
            <person name="Rohde M."/>
            <person name="Galperin M.Y."/>
            <person name="Jogler C."/>
        </authorList>
    </citation>
    <scope>NUCLEOTIDE SEQUENCE [LARGE SCALE GENOMIC DNA]</scope>
    <source>
        <strain evidence="2 3">ETA_A8</strain>
    </source>
</reference>
<sequence precursor="true">MKLFAASVCLFTISLSAVASAQEGPLGFDRPLPPPMPAAVLQPVLQTIPQQVRPGDQSEDQVTLPGVSSSQMTPEMYLYLHELKRHDDPKQAVRRKAELKTAQRMQRLAAQKWFGVSNARPMASAQPFMDLYSPRWIGNSYNAMDWAAVQGGPTVLRIETQNVQR</sequence>
<organism evidence="2 3">
    <name type="scientific">Anatilimnocola aggregata</name>
    <dbReference type="NCBI Taxonomy" id="2528021"/>
    <lineage>
        <taxon>Bacteria</taxon>
        <taxon>Pseudomonadati</taxon>
        <taxon>Planctomycetota</taxon>
        <taxon>Planctomycetia</taxon>
        <taxon>Pirellulales</taxon>
        <taxon>Pirellulaceae</taxon>
        <taxon>Anatilimnocola</taxon>
    </lineage>
</organism>
<dbReference type="KEGG" id="aagg:ETAA8_59050"/>
<dbReference type="AlphaFoldDB" id="A0A517YKL5"/>
<keyword evidence="1" id="KW-0732">Signal</keyword>
<keyword evidence="3" id="KW-1185">Reference proteome</keyword>